<organism evidence="6 7">
    <name type="scientific">Schizothecium vesticola</name>
    <dbReference type="NCBI Taxonomy" id="314040"/>
    <lineage>
        <taxon>Eukaryota</taxon>
        <taxon>Fungi</taxon>
        <taxon>Dikarya</taxon>
        <taxon>Ascomycota</taxon>
        <taxon>Pezizomycotina</taxon>
        <taxon>Sordariomycetes</taxon>
        <taxon>Sordariomycetidae</taxon>
        <taxon>Sordariales</taxon>
        <taxon>Schizotheciaceae</taxon>
        <taxon>Schizothecium</taxon>
    </lineage>
</organism>
<dbReference type="Gene3D" id="3.30.60.10">
    <property type="entry name" value="Endochitinase-like"/>
    <property type="match status" value="1"/>
</dbReference>
<evidence type="ECO:0000259" key="4">
    <source>
        <dbReference type="PROSITE" id="PS50941"/>
    </source>
</evidence>
<accession>A0AA40F184</accession>
<evidence type="ECO:0000259" key="5">
    <source>
        <dbReference type="PROSITE" id="PS51782"/>
    </source>
</evidence>
<dbReference type="Gene3D" id="3.10.350.10">
    <property type="entry name" value="LysM domain"/>
    <property type="match status" value="1"/>
</dbReference>
<feature type="disulfide bond" evidence="2">
    <location>
        <begin position="177"/>
        <end position="191"/>
    </location>
</feature>
<proteinExistence type="predicted"/>
<evidence type="ECO:0000256" key="2">
    <source>
        <dbReference type="PROSITE-ProRule" id="PRU00261"/>
    </source>
</evidence>
<keyword evidence="3" id="KW-0732">Signal</keyword>
<dbReference type="InterPro" id="IPR001002">
    <property type="entry name" value="Chitin-bd_1"/>
</dbReference>
<keyword evidence="2" id="KW-1015">Disulfide bond</keyword>
<dbReference type="InterPro" id="IPR036861">
    <property type="entry name" value="Endochitinase-like_sf"/>
</dbReference>
<sequence>MISLSLLAWGAALAVQVVADECQPWTWKRQAPEEVGTIECRYETRIGATEAVNYYTCSEIALRYGITVDDFFMLNPSVATDCSNLKNGTSYCVRGYKQPLLASDGKCGPQNKNATCLGTPLQCCNSKTWKCGDSEEEDCAPGTCFEGACLGAKVYSIDGKCGPKNKNLLCGGRWGDCCNFAGVCGTGASFCGKGNCESGNCTEPLSHLPAPGSGNLTWDVGTTPDGSCGGAKGYTCGVLWGSCCNAKSACGSGEACKTGCQTKFGKCFNGTDLVFGKDYVGTKA</sequence>
<dbReference type="InterPro" id="IPR036779">
    <property type="entry name" value="LysM_dom_sf"/>
</dbReference>
<comment type="caution">
    <text evidence="2">Lacks conserved residue(s) required for the propagation of feature annotation.</text>
</comment>
<dbReference type="CDD" id="cd00118">
    <property type="entry name" value="LysM"/>
    <property type="match status" value="1"/>
</dbReference>
<evidence type="ECO:0000256" key="1">
    <source>
        <dbReference type="ARBA" id="ARBA00022669"/>
    </source>
</evidence>
<comment type="caution">
    <text evidence="6">The sequence shown here is derived from an EMBL/GenBank/DDBJ whole genome shotgun (WGS) entry which is preliminary data.</text>
</comment>
<reference evidence="6" key="1">
    <citation type="submission" date="2023-06" db="EMBL/GenBank/DDBJ databases">
        <title>Genome-scale phylogeny and comparative genomics of the fungal order Sordariales.</title>
        <authorList>
            <consortium name="Lawrence Berkeley National Laboratory"/>
            <person name="Hensen N."/>
            <person name="Bonometti L."/>
            <person name="Westerberg I."/>
            <person name="Brannstrom I.O."/>
            <person name="Guillou S."/>
            <person name="Cros-Aarteil S."/>
            <person name="Calhoun S."/>
            <person name="Haridas S."/>
            <person name="Kuo A."/>
            <person name="Mondo S."/>
            <person name="Pangilinan J."/>
            <person name="Riley R."/>
            <person name="LaButti K."/>
            <person name="Andreopoulos B."/>
            <person name="Lipzen A."/>
            <person name="Chen C."/>
            <person name="Yanf M."/>
            <person name="Daum C."/>
            <person name="Ng V."/>
            <person name="Clum A."/>
            <person name="Steindorff A."/>
            <person name="Ohm R."/>
            <person name="Martin F."/>
            <person name="Silar P."/>
            <person name="Natvig D."/>
            <person name="Lalanne C."/>
            <person name="Gautier V."/>
            <person name="Ament-velasquez S.L."/>
            <person name="Kruys A."/>
            <person name="Hutchinson M.I."/>
            <person name="Powell A.J."/>
            <person name="Barry K."/>
            <person name="Miller A.N."/>
            <person name="Grigoriev I.V."/>
            <person name="Debuchy R."/>
            <person name="Gladieux P."/>
            <person name="Thoren M.H."/>
            <person name="Johannesson H."/>
        </authorList>
    </citation>
    <scope>NUCLEOTIDE SEQUENCE</scope>
    <source>
        <strain evidence="6">SMH3187-1</strain>
    </source>
</reference>
<feature type="chain" id="PRO_5041455751" description="Chitin-binding type-1 domain-containing protein" evidence="3">
    <location>
        <begin position="20"/>
        <end position="284"/>
    </location>
</feature>
<feature type="domain" description="Chitin-binding type-1" evidence="4">
    <location>
        <begin position="158"/>
        <end position="203"/>
    </location>
</feature>
<dbReference type="PROSITE" id="PS50941">
    <property type="entry name" value="CHIT_BIND_I_2"/>
    <property type="match status" value="1"/>
</dbReference>
<keyword evidence="7" id="KW-1185">Reference proteome</keyword>
<dbReference type="PROSITE" id="PS51782">
    <property type="entry name" value="LYSM"/>
    <property type="match status" value="1"/>
</dbReference>
<dbReference type="InterPro" id="IPR018392">
    <property type="entry name" value="LysM"/>
</dbReference>
<gene>
    <name evidence="6" type="ORF">B0T18DRAFT_445058</name>
</gene>
<evidence type="ECO:0000256" key="3">
    <source>
        <dbReference type="SAM" id="SignalP"/>
    </source>
</evidence>
<keyword evidence="1 2" id="KW-0147">Chitin-binding</keyword>
<evidence type="ECO:0000313" key="6">
    <source>
        <dbReference type="EMBL" id="KAK0749139.1"/>
    </source>
</evidence>
<name>A0AA40F184_9PEZI</name>
<feature type="signal peptide" evidence="3">
    <location>
        <begin position="1"/>
        <end position="19"/>
    </location>
</feature>
<dbReference type="AlphaFoldDB" id="A0AA40F184"/>
<feature type="domain" description="LysM" evidence="5">
    <location>
        <begin position="47"/>
        <end position="93"/>
    </location>
</feature>
<dbReference type="EMBL" id="JAUKUD010000003">
    <property type="protein sequence ID" value="KAK0749139.1"/>
    <property type="molecule type" value="Genomic_DNA"/>
</dbReference>
<dbReference type="GO" id="GO:0008061">
    <property type="term" value="F:chitin binding"/>
    <property type="evidence" value="ECO:0007669"/>
    <property type="project" value="UniProtKB-UniRule"/>
</dbReference>
<protein>
    <recommendedName>
        <fullName evidence="8">Chitin-binding type-1 domain-containing protein</fullName>
    </recommendedName>
</protein>
<evidence type="ECO:0008006" key="8">
    <source>
        <dbReference type="Google" id="ProtNLM"/>
    </source>
</evidence>
<dbReference type="Proteomes" id="UP001172155">
    <property type="component" value="Unassembled WGS sequence"/>
</dbReference>
<evidence type="ECO:0000313" key="7">
    <source>
        <dbReference type="Proteomes" id="UP001172155"/>
    </source>
</evidence>